<dbReference type="SUPFAM" id="SSF52540">
    <property type="entry name" value="P-loop containing nucleoside triphosphate hydrolases"/>
    <property type="match status" value="1"/>
</dbReference>
<keyword evidence="3 12" id="KW-0378">Hydrolase</keyword>
<sequence length="856" mass="96513">MAGSRQVPKQAGEKSESRPSYLVGLNEGQLAAVEHSGSNLLVHAGAGSGKTRVVISRIIRHILEEDIAPWNILAVTFTNRAAREMRDRLAGGLGSDGQELSERVMIRTFHSFGVWFLRRHPAAGLASSFSIYDDEDAQALLKQAWVGIGKKAKLLHYAIARAKESGLSYDLPPGSHPSSSELEEYDSDPDFPEAFVRYQDALRRSGNVDFADLLGLPLWVLQQHREVQQQVQRRFHRILVDEYQDSNPLQNRLLHLLLGDPQTPEAASGQEAGDPPAGTRELCIVGDEDQSIYGFRGAEIRHILEFEQNFAPARIIKLEQNYRSCAPILDLANQVIGHNRQRLGKNLRATKPGGRLPQFHHFENHEDEAVFVVQCIREKPELRSAILYRTNAQSRTFERVFREWNMPYRLVGNLSFYRREEVKDVVAYLKCLANPRDLVSFGRIYNKPKRGLGPRVFAAIEDEMLGQEPIPVDVPARTGTGTGTPAETEEYAQAQPDRGGVLQAIEAVLKRKDLALARLRELEKFAKQYRALTERLSPVSADAEQAEGPLLAELFQEVLERSDLLNHYQGRDESEGSERCRNFDSLLEEVRHYGRGIKALVAFLESIELETEELDSEEAQGRDGKPRRAEQQTLITMHNTKGLEFQRVFVTGLELGVFPKFDALSEPNRMEEERRLFYVAITRAEEELYLSAAKNRFLYGRTEYHELSPLLSKVDSAFYEDCRVGSSGNKGKDRDEAVQNRSGESHRSEKRSSDLSGCRQLSDDKLNEILGHSGLKERKGQERRDGLKKESAKESASDPYVVGARVDHLDYGLGYVVQRKHSGDITTLMVKLDDGRLIRVQLEFQAGKLDFLGTGL</sequence>
<comment type="catalytic activity">
    <reaction evidence="8">
        <text>Couples ATP hydrolysis with the unwinding of duplex DNA by translocating in the 3'-5' direction.</text>
        <dbReference type="EC" id="5.6.2.4"/>
    </reaction>
</comment>
<dbReference type="CDD" id="cd17932">
    <property type="entry name" value="DEXQc_UvrD"/>
    <property type="match status" value="1"/>
</dbReference>
<dbReference type="InterPro" id="IPR027417">
    <property type="entry name" value="P-loop_NTPase"/>
</dbReference>
<dbReference type="PANTHER" id="PTHR11070">
    <property type="entry name" value="UVRD / RECB / PCRA DNA HELICASE FAMILY MEMBER"/>
    <property type="match status" value="1"/>
</dbReference>
<proteinExistence type="inferred from homology"/>
<dbReference type="RefSeq" id="WP_326926706.1">
    <property type="nucleotide sequence ID" value="NZ_CP123443.1"/>
</dbReference>
<evidence type="ECO:0000313" key="16">
    <source>
        <dbReference type="EMBL" id="WGK68521.1"/>
    </source>
</evidence>
<evidence type="ECO:0000256" key="8">
    <source>
        <dbReference type="ARBA" id="ARBA00034617"/>
    </source>
</evidence>
<keyword evidence="2 12" id="KW-0547">Nucleotide-binding</keyword>
<feature type="region of interest" description="Disordered" evidence="13">
    <location>
        <begin position="772"/>
        <end position="799"/>
    </location>
</feature>
<comment type="similarity">
    <text evidence="1">Belongs to the helicase family. UvrD subfamily.</text>
</comment>
<evidence type="ECO:0000256" key="5">
    <source>
        <dbReference type="ARBA" id="ARBA00022840"/>
    </source>
</evidence>
<dbReference type="InterPro" id="IPR014017">
    <property type="entry name" value="DNA_helicase_UvrD-like_C"/>
</dbReference>
<dbReference type="InterPro" id="IPR014016">
    <property type="entry name" value="UvrD-like_ATP-bd"/>
</dbReference>
<name>A0ABY8MF20_9SPIO</name>
<feature type="binding site" evidence="12">
    <location>
        <begin position="44"/>
        <end position="51"/>
    </location>
    <ligand>
        <name>ATP</name>
        <dbReference type="ChEBI" id="CHEBI:30616"/>
    </ligand>
</feature>
<accession>A0ABY8MF20</accession>
<evidence type="ECO:0000256" key="4">
    <source>
        <dbReference type="ARBA" id="ARBA00022806"/>
    </source>
</evidence>
<dbReference type="Gene3D" id="1.10.486.10">
    <property type="entry name" value="PCRA, domain 4"/>
    <property type="match status" value="1"/>
</dbReference>
<feature type="region of interest" description="Disordered" evidence="13">
    <location>
        <begin position="470"/>
        <end position="495"/>
    </location>
</feature>
<evidence type="ECO:0000256" key="12">
    <source>
        <dbReference type="PROSITE-ProRule" id="PRU00560"/>
    </source>
</evidence>
<dbReference type="Pfam" id="PF13361">
    <property type="entry name" value="UvrD_C"/>
    <property type="match status" value="1"/>
</dbReference>
<organism evidence="16 17">
    <name type="scientific">Candidatus Haliotispira prima</name>
    <dbReference type="NCBI Taxonomy" id="3034016"/>
    <lineage>
        <taxon>Bacteria</taxon>
        <taxon>Pseudomonadati</taxon>
        <taxon>Spirochaetota</taxon>
        <taxon>Spirochaetia</taxon>
        <taxon>Spirochaetales</taxon>
        <taxon>Spirochaetaceae</taxon>
        <taxon>Candidatus Haliotispira</taxon>
    </lineage>
</organism>
<feature type="compositionally biased region" description="Basic and acidic residues" evidence="13">
    <location>
        <begin position="730"/>
        <end position="753"/>
    </location>
</feature>
<keyword evidence="5 12" id="KW-0067">ATP-binding</keyword>
<evidence type="ECO:0000259" key="14">
    <source>
        <dbReference type="PROSITE" id="PS51198"/>
    </source>
</evidence>
<dbReference type="InterPro" id="IPR013986">
    <property type="entry name" value="DExx_box_DNA_helicase_dom_sf"/>
</dbReference>
<evidence type="ECO:0000256" key="10">
    <source>
        <dbReference type="ARBA" id="ARBA00034923"/>
    </source>
</evidence>
<dbReference type="Gene3D" id="1.10.10.160">
    <property type="match status" value="1"/>
</dbReference>
<evidence type="ECO:0000256" key="6">
    <source>
        <dbReference type="ARBA" id="ARBA00023125"/>
    </source>
</evidence>
<protein>
    <recommendedName>
        <fullName evidence="9">DNA 3'-5' helicase</fullName>
        <ecNumber evidence="9">5.6.2.4</ecNumber>
    </recommendedName>
    <alternativeName>
        <fullName evidence="10">DNA 3'-5' helicase II</fullName>
    </alternativeName>
</protein>
<feature type="domain" description="UvrD-like helicase ATP-binding" evidence="14">
    <location>
        <begin position="23"/>
        <end position="325"/>
    </location>
</feature>
<evidence type="ECO:0000256" key="9">
    <source>
        <dbReference type="ARBA" id="ARBA00034808"/>
    </source>
</evidence>
<gene>
    <name evidence="16" type="ORF">P0082_08520</name>
</gene>
<dbReference type="PANTHER" id="PTHR11070:SF2">
    <property type="entry name" value="ATP-DEPENDENT DNA HELICASE SRS2"/>
    <property type="match status" value="1"/>
</dbReference>
<comment type="catalytic activity">
    <reaction evidence="11">
        <text>ATP + H2O = ADP + phosphate + H(+)</text>
        <dbReference type="Rhea" id="RHEA:13065"/>
        <dbReference type="ChEBI" id="CHEBI:15377"/>
        <dbReference type="ChEBI" id="CHEBI:15378"/>
        <dbReference type="ChEBI" id="CHEBI:30616"/>
        <dbReference type="ChEBI" id="CHEBI:43474"/>
        <dbReference type="ChEBI" id="CHEBI:456216"/>
        <dbReference type="EC" id="5.6.2.4"/>
    </reaction>
</comment>
<dbReference type="Pfam" id="PF00580">
    <property type="entry name" value="UvrD-helicase"/>
    <property type="match status" value="1"/>
</dbReference>
<dbReference type="EC" id="5.6.2.4" evidence="9"/>
<dbReference type="Proteomes" id="UP001228690">
    <property type="component" value="Chromosome"/>
</dbReference>
<evidence type="ECO:0000259" key="15">
    <source>
        <dbReference type="PROSITE" id="PS51217"/>
    </source>
</evidence>
<evidence type="ECO:0000256" key="7">
    <source>
        <dbReference type="ARBA" id="ARBA00023235"/>
    </source>
</evidence>
<evidence type="ECO:0000256" key="3">
    <source>
        <dbReference type="ARBA" id="ARBA00022801"/>
    </source>
</evidence>
<evidence type="ECO:0000256" key="13">
    <source>
        <dbReference type="SAM" id="MobiDB-lite"/>
    </source>
</evidence>
<feature type="domain" description="UvrD-like helicase C-terminal" evidence="15">
    <location>
        <begin position="326"/>
        <end position="642"/>
    </location>
</feature>
<reference evidence="16 17" key="1">
    <citation type="submission" date="2023-04" db="EMBL/GenBank/DDBJ databases">
        <title>Spirochaete genome identified in red abalone sample constitutes a novel genus.</title>
        <authorList>
            <person name="Sharma S.P."/>
            <person name="Purcell C.M."/>
            <person name="Hyde J.R."/>
            <person name="Severin A.J."/>
        </authorList>
    </citation>
    <scope>NUCLEOTIDE SEQUENCE [LARGE SCALE GENOMIC DNA]</scope>
    <source>
        <strain evidence="16 17">SP-2023</strain>
    </source>
</reference>
<dbReference type="PROSITE" id="PS51217">
    <property type="entry name" value="UVRD_HELICASE_CTER"/>
    <property type="match status" value="1"/>
</dbReference>
<keyword evidence="4 12" id="KW-0347">Helicase</keyword>
<evidence type="ECO:0000256" key="1">
    <source>
        <dbReference type="ARBA" id="ARBA00009922"/>
    </source>
</evidence>
<dbReference type="EMBL" id="CP123443">
    <property type="protein sequence ID" value="WGK68521.1"/>
    <property type="molecule type" value="Genomic_DNA"/>
</dbReference>
<keyword evidence="17" id="KW-1185">Reference proteome</keyword>
<keyword evidence="7" id="KW-0413">Isomerase</keyword>
<feature type="region of interest" description="Disordered" evidence="13">
    <location>
        <begin position="725"/>
        <end position="759"/>
    </location>
</feature>
<dbReference type="Gene3D" id="3.40.50.300">
    <property type="entry name" value="P-loop containing nucleotide triphosphate hydrolases"/>
    <property type="match status" value="2"/>
</dbReference>
<dbReference type="InterPro" id="IPR000212">
    <property type="entry name" value="DNA_helicase_UvrD/REP"/>
</dbReference>
<dbReference type="PROSITE" id="PS51198">
    <property type="entry name" value="UVRD_HELICASE_ATP_BIND"/>
    <property type="match status" value="1"/>
</dbReference>
<evidence type="ECO:0000313" key="17">
    <source>
        <dbReference type="Proteomes" id="UP001228690"/>
    </source>
</evidence>
<keyword evidence="6" id="KW-0238">DNA-binding</keyword>
<evidence type="ECO:0000256" key="2">
    <source>
        <dbReference type="ARBA" id="ARBA00022741"/>
    </source>
</evidence>
<feature type="compositionally biased region" description="Basic and acidic residues" evidence="13">
    <location>
        <begin position="774"/>
        <end position="796"/>
    </location>
</feature>
<evidence type="ECO:0000256" key="11">
    <source>
        <dbReference type="ARBA" id="ARBA00048988"/>
    </source>
</evidence>